<dbReference type="EMBL" id="JASNQZ010000014">
    <property type="protein sequence ID" value="KAL0948117.1"/>
    <property type="molecule type" value="Genomic_DNA"/>
</dbReference>
<feature type="region of interest" description="Disordered" evidence="1">
    <location>
        <begin position="1"/>
        <end position="174"/>
    </location>
</feature>
<feature type="compositionally biased region" description="Acidic residues" evidence="1">
    <location>
        <begin position="45"/>
        <end position="56"/>
    </location>
</feature>
<evidence type="ECO:0000313" key="3">
    <source>
        <dbReference type="Proteomes" id="UP001556367"/>
    </source>
</evidence>
<feature type="compositionally biased region" description="Basic and acidic residues" evidence="1">
    <location>
        <begin position="95"/>
        <end position="105"/>
    </location>
</feature>
<organism evidence="2 3">
    <name type="scientific">Hohenbuehelia grisea</name>
    <dbReference type="NCBI Taxonomy" id="104357"/>
    <lineage>
        <taxon>Eukaryota</taxon>
        <taxon>Fungi</taxon>
        <taxon>Dikarya</taxon>
        <taxon>Basidiomycota</taxon>
        <taxon>Agaricomycotina</taxon>
        <taxon>Agaricomycetes</taxon>
        <taxon>Agaricomycetidae</taxon>
        <taxon>Agaricales</taxon>
        <taxon>Pleurotineae</taxon>
        <taxon>Pleurotaceae</taxon>
        <taxon>Hohenbuehelia</taxon>
    </lineage>
</organism>
<evidence type="ECO:0000313" key="2">
    <source>
        <dbReference type="EMBL" id="KAL0948117.1"/>
    </source>
</evidence>
<dbReference type="Proteomes" id="UP001556367">
    <property type="component" value="Unassembled WGS sequence"/>
</dbReference>
<accession>A0ABR3IXP3</accession>
<feature type="compositionally biased region" description="Acidic residues" evidence="1">
    <location>
        <begin position="144"/>
        <end position="155"/>
    </location>
</feature>
<evidence type="ECO:0000256" key="1">
    <source>
        <dbReference type="SAM" id="MobiDB-lite"/>
    </source>
</evidence>
<sequence length="174" mass="18872">MPPKAKAPDSDRRTRSAKATDHVTLPDPTRKPRARAQPQTKDAQAQDEQEEEEEGEEVHQQPEKGAAKQRSKKTSVQRMNEDKAAEAAGPPKKLTRTEAALEKEGISVAPPKRARAPSATLPPRPVLAHVASVREVQELGSDVSGDDESSDEDNTDSSADDRKGYQDGEGSDDE</sequence>
<comment type="caution">
    <text evidence="2">The sequence shown here is derived from an EMBL/GenBank/DDBJ whole genome shotgun (WGS) entry which is preliminary data.</text>
</comment>
<gene>
    <name evidence="2" type="ORF">HGRIS_010734</name>
</gene>
<keyword evidence="3" id="KW-1185">Reference proteome</keyword>
<proteinExistence type="predicted"/>
<feature type="compositionally biased region" description="Basic and acidic residues" evidence="1">
    <location>
        <begin position="57"/>
        <end position="66"/>
    </location>
</feature>
<name>A0ABR3IXP3_9AGAR</name>
<feature type="compositionally biased region" description="Basic and acidic residues" evidence="1">
    <location>
        <begin position="1"/>
        <end position="21"/>
    </location>
</feature>
<reference evidence="3" key="1">
    <citation type="submission" date="2024-06" db="EMBL/GenBank/DDBJ databases">
        <title>Multi-omics analyses provide insights into the biosynthesis of the anticancer antibiotic pleurotin in Hohenbuehelia grisea.</title>
        <authorList>
            <person name="Weaver J.A."/>
            <person name="Alberti F."/>
        </authorList>
    </citation>
    <scope>NUCLEOTIDE SEQUENCE [LARGE SCALE GENOMIC DNA]</scope>
    <source>
        <strain evidence="3">T-177</strain>
    </source>
</reference>
<protein>
    <submittedName>
        <fullName evidence="2">Uncharacterized protein</fullName>
    </submittedName>
</protein>